<dbReference type="Proteomes" id="UP000237839">
    <property type="component" value="Unassembled WGS sequence"/>
</dbReference>
<evidence type="ECO:0008006" key="3">
    <source>
        <dbReference type="Google" id="ProtNLM"/>
    </source>
</evidence>
<dbReference type="AlphaFoldDB" id="A0A2S9GVR5"/>
<evidence type="ECO:0000313" key="1">
    <source>
        <dbReference type="EMBL" id="PRC91813.1"/>
    </source>
</evidence>
<protein>
    <recommendedName>
        <fullName evidence="3">Transcriptional regulator</fullName>
    </recommendedName>
</protein>
<reference evidence="1 2" key="1">
    <citation type="submission" date="2018-02" db="EMBL/GenBank/DDBJ databases">
        <title>Solimicrobium silvestre gen. nov., sp. nov., isolated from alpine forest soil.</title>
        <authorList>
            <person name="Margesin R."/>
            <person name="Albuquerque L."/>
            <person name="Zhang D.-C."/>
            <person name="Froufe H.J.C."/>
            <person name="Severino R."/>
            <person name="Roxo I."/>
            <person name="Egas C."/>
            <person name="Da Costa M.S."/>
        </authorList>
    </citation>
    <scope>NUCLEOTIDE SEQUENCE [LARGE SCALE GENOMIC DNA]</scope>
    <source>
        <strain evidence="1 2">S20-91</strain>
    </source>
</reference>
<gene>
    <name evidence="1" type="ORF">S2091_3568</name>
</gene>
<evidence type="ECO:0000313" key="2">
    <source>
        <dbReference type="Proteomes" id="UP000237839"/>
    </source>
</evidence>
<comment type="caution">
    <text evidence="1">The sequence shown here is derived from an EMBL/GenBank/DDBJ whole genome shotgun (WGS) entry which is preliminary data.</text>
</comment>
<sequence>MELIEPDEMRKFQAILKNHQITFTDFSFSEIDTTDPKTDEIYALQGFLNVTRKSNGLSKEYLIGDGTAWVSQFQKDLDEGAFT</sequence>
<name>A0A2S9GVR5_9BURK</name>
<organism evidence="1 2">
    <name type="scientific">Solimicrobium silvestre</name>
    <dbReference type="NCBI Taxonomy" id="2099400"/>
    <lineage>
        <taxon>Bacteria</taxon>
        <taxon>Pseudomonadati</taxon>
        <taxon>Pseudomonadota</taxon>
        <taxon>Betaproteobacteria</taxon>
        <taxon>Burkholderiales</taxon>
        <taxon>Oxalobacteraceae</taxon>
        <taxon>Solimicrobium</taxon>
    </lineage>
</organism>
<accession>A0A2S9GVR5</accession>
<dbReference type="EMBL" id="PUGF01000019">
    <property type="protein sequence ID" value="PRC91813.1"/>
    <property type="molecule type" value="Genomic_DNA"/>
</dbReference>
<proteinExistence type="predicted"/>
<keyword evidence="2" id="KW-1185">Reference proteome</keyword>
<dbReference type="OrthoDB" id="8777817at2"/>
<dbReference type="RefSeq" id="WP_105533314.1">
    <property type="nucleotide sequence ID" value="NZ_PUGF01000019.1"/>
</dbReference>